<feature type="compositionally biased region" description="Acidic residues" evidence="1">
    <location>
        <begin position="128"/>
        <end position="140"/>
    </location>
</feature>
<dbReference type="AlphaFoldDB" id="A0A086J5Q5"/>
<organism evidence="2 3">
    <name type="scientific">Nematocida ausubeli (strain ATCC PRA-371 / ERTm2)</name>
    <name type="common">Nematode killer fungus</name>
    <dbReference type="NCBI Taxonomy" id="1913371"/>
    <lineage>
        <taxon>Eukaryota</taxon>
        <taxon>Fungi</taxon>
        <taxon>Fungi incertae sedis</taxon>
        <taxon>Microsporidia</taxon>
        <taxon>Nematocida</taxon>
    </lineage>
</organism>
<dbReference type="GeneID" id="77675525"/>
<dbReference type="RefSeq" id="XP_052906028.1">
    <property type="nucleotide sequence ID" value="XM_053048203.1"/>
</dbReference>
<proteinExistence type="predicted"/>
<feature type="region of interest" description="Disordered" evidence="1">
    <location>
        <begin position="122"/>
        <end position="162"/>
    </location>
</feature>
<comment type="caution">
    <text evidence="2">The sequence shown here is derived from an EMBL/GenBank/DDBJ whole genome shotgun (WGS) entry which is preliminary data.</text>
</comment>
<feature type="region of interest" description="Disordered" evidence="1">
    <location>
        <begin position="1"/>
        <end position="37"/>
    </location>
</feature>
<dbReference type="Proteomes" id="UP000054524">
    <property type="component" value="Unassembled WGS sequence"/>
</dbReference>
<feature type="compositionally biased region" description="Basic residues" evidence="1">
    <location>
        <begin position="1"/>
        <end position="22"/>
    </location>
</feature>
<dbReference type="OrthoDB" id="2188522at2759"/>
<evidence type="ECO:0000313" key="3">
    <source>
        <dbReference type="Proteomes" id="UP000054524"/>
    </source>
</evidence>
<feature type="compositionally biased region" description="Basic and acidic residues" evidence="1">
    <location>
        <begin position="141"/>
        <end position="162"/>
    </location>
</feature>
<evidence type="ECO:0000256" key="1">
    <source>
        <dbReference type="SAM" id="MobiDB-lite"/>
    </source>
</evidence>
<dbReference type="HOGENOM" id="CLU_548717_0_0_1"/>
<sequence length="497" mass="57146">MAYSKGHRKDKKSFHGKEKPHRNAPTYYRGEKQQTQKPRTKLTRNVVNKTFRTDSELTEFILTEGTFKDRVTAMALIIIKEQNRKALEDLIHILENTEGGDKAYLAITHAVKVAEYYLQCKKQKSDTPENEEEDSSDSISEEIKELDGESEEIKETKKKTEEEEKIDEDKFCQFIEHSGFIKRLVAALAKQLEFPFLKEKIAILIKSMIEADTLSGQMIDILLDAADHQIDKEIAAIFTYIVRNRKINLISILRDKITQTILSHKNMRKVKYFVTLALLLNKSEWVQEDADYHVYVYPLIKGFSQILKKVAEEVDNPAVKSKSGLAVVSSLLKGLLRFIKWQRTIPSLKKNYTEEIVKDIGYIFFKMAYNENTKYSLPALNILETINETEKINYSRVLGDTIRKYIYLNDLSRCEILNKAVNVPEKEVQTKVIQSAYHAPIGSKYPLGCQMVSQEAGIDVQGRLGYILLTDSYDKETAESAEMLVQGKNIPVYNIWS</sequence>
<protein>
    <submittedName>
        <fullName evidence="2">Uncharacterized protein</fullName>
    </submittedName>
</protein>
<gene>
    <name evidence="2" type="ORF">NESG_00552</name>
</gene>
<evidence type="ECO:0000313" key="2">
    <source>
        <dbReference type="EMBL" id="KFG27473.1"/>
    </source>
</evidence>
<name>A0A086J5Q5_NEMA1</name>
<dbReference type="EMBL" id="AKIJ01000001">
    <property type="protein sequence ID" value="KFG27473.1"/>
    <property type="molecule type" value="Genomic_DNA"/>
</dbReference>
<keyword evidence="3" id="KW-1185">Reference proteome</keyword>
<reference evidence="2 3" key="1">
    <citation type="journal article" date="2014" name="Genome Announc.">
        <title>Genome Sequence of the Microsporidian Species Nematocida sp1 Strain ERTm6 (ATCC PRA-372).</title>
        <authorList>
            <person name="Bakowski M.A."/>
            <person name="Priest M."/>
            <person name="Young S."/>
            <person name="Cuomo C.A."/>
            <person name="Troemel E.R."/>
        </authorList>
    </citation>
    <scope>NUCLEOTIDE SEQUENCE [LARGE SCALE GENOMIC DNA]</scope>
    <source>
        <strain evidence="2 3">ERTm6</strain>
    </source>
</reference>
<accession>A0A086J5Q5</accession>